<dbReference type="Proteomes" id="UP000193944">
    <property type="component" value="Unassembled WGS sequence"/>
</dbReference>
<organism evidence="3 4">
    <name type="scientific">Anaeromyces robustus</name>
    <dbReference type="NCBI Taxonomy" id="1754192"/>
    <lineage>
        <taxon>Eukaryota</taxon>
        <taxon>Fungi</taxon>
        <taxon>Fungi incertae sedis</taxon>
        <taxon>Chytridiomycota</taxon>
        <taxon>Chytridiomycota incertae sedis</taxon>
        <taxon>Neocallimastigomycetes</taxon>
        <taxon>Neocallimastigales</taxon>
        <taxon>Neocallimastigaceae</taxon>
        <taxon>Anaeromyces</taxon>
    </lineage>
</organism>
<evidence type="ECO:0000313" key="3">
    <source>
        <dbReference type="EMBL" id="ORX86115.1"/>
    </source>
</evidence>
<comment type="caution">
    <text evidence="3">The sequence shown here is derived from an EMBL/GenBank/DDBJ whole genome shotgun (WGS) entry which is preliminary data.</text>
</comment>
<dbReference type="EMBL" id="MCFG01000025">
    <property type="protein sequence ID" value="ORX86115.1"/>
    <property type="molecule type" value="Genomic_DNA"/>
</dbReference>
<evidence type="ECO:0000313" key="4">
    <source>
        <dbReference type="Proteomes" id="UP000193944"/>
    </source>
</evidence>
<dbReference type="STRING" id="1754192.A0A1Y1XK75"/>
<sequence length="516" mass="60812">MIALPRKIQRFLIINLIIFVSVLFIYQIIKLIIEISSNKYVPSDFAKYRSSHYDNVDYSDYNYENLNYKDKSNHMNTKFILNDDDFIYLKQKTQNVPILYISRHEGTISNFQYISDTLNWNLTVHSPESNSLQWSKLQTCLMEGSCESKYQQFCDEYEYIIISDIMLDVVPFLKAPYCKAKIITEITNRFDVFLKDDYKIEFHKLFKNAIETKKITVVVNNPYEIYYLCRNGIYVPNYALIRSTGNPPNIHTYDESIYYKSEQPEKTIAIISRSKQDTILSVPALQALNVPYEVLETRYGGPKILSKFKALLYLPYQVSVMAMMENLRSNVIYLLPSPSMFKRLLETYDDYTFTESAVFLDQSSSSESGDDNDRHSMERTDDKVEEVNNYIDSHIEDIEENKNQEIDEKIKRTEETKVKKKPIMENMLSKWVEWYREEFRDVFIYFDGFEELPTILNDLENPETIQKKKEEISTWVQEMERITLSQWLSIIALPQDSSLLKIDHSEVDDACKSSNL</sequence>
<feature type="compositionally biased region" description="Basic and acidic residues" evidence="1">
    <location>
        <begin position="371"/>
        <end position="383"/>
    </location>
</feature>
<feature type="region of interest" description="Disordered" evidence="1">
    <location>
        <begin position="362"/>
        <end position="383"/>
    </location>
</feature>
<keyword evidence="2" id="KW-0472">Membrane</keyword>
<protein>
    <submittedName>
        <fullName evidence="3">Uncharacterized protein</fullName>
    </submittedName>
</protein>
<keyword evidence="2" id="KW-1133">Transmembrane helix</keyword>
<accession>A0A1Y1XK75</accession>
<feature type="transmembrane region" description="Helical" evidence="2">
    <location>
        <begin position="12"/>
        <end position="33"/>
    </location>
</feature>
<evidence type="ECO:0000256" key="2">
    <source>
        <dbReference type="SAM" id="Phobius"/>
    </source>
</evidence>
<keyword evidence="2" id="KW-0812">Transmembrane</keyword>
<gene>
    <name evidence="3" type="ORF">BCR32DRAFT_290232</name>
</gene>
<dbReference type="AlphaFoldDB" id="A0A1Y1XK75"/>
<keyword evidence="4" id="KW-1185">Reference proteome</keyword>
<dbReference type="OrthoDB" id="543916at2759"/>
<name>A0A1Y1XK75_9FUNG</name>
<reference evidence="3 4" key="2">
    <citation type="submission" date="2016-08" db="EMBL/GenBank/DDBJ databases">
        <title>Pervasive Adenine N6-methylation of Active Genes in Fungi.</title>
        <authorList>
            <consortium name="DOE Joint Genome Institute"/>
            <person name="Mondo S.J."/>
            <person name="Dannebaum R.O."/>
            <person name="Kuo R.C."/>
            <person name="Labutti K."/>
            <person name="Haridas S."/>
            <person name="Kuo A."/>
            <person name="Salamov A."/>
            <person name="Ahrendt S.R."/>
            <person name="Lipzen A."/>
            <person name="Sullivan W."/>
            <person name="Andreopoulos W.B."/>
            <person name="Clum A."/>
            <person name="Lindquist E."/>
            <person name="Daum C."/>
            <person name="Ramamoorthy G.K."/>
            <person name="Gryganskyi A."/>
            <person name="Culley D."/>
            <person name="Magnuson J.K."/>
            <person name="James T.Y."/>
            <person name="O'Malley M.A."/>
            <person name="Stajich J.E."/>
            <person name="Spatafora J.W."/>
            <person name="Visel A."/>
            <person name="Grigoriev I.V."/>
        </authorList>
    </citation>
    <scope>NUCLEOTIDE SEQUENCE [LARGE SCALE GENOMIC DNA]</scope>
    <source>
        <strain evidence="3 4">S4</strain>
    </source>
</reference>
<reference evidence="3 4" key="1">
    <citation type="submission" date="2016-08" db="EMBL/GenBank/DDBJ databases">
        <title>A Parts List for Fungal Cellulosomes Revealed by Comparative Genomics.</title>
        <authorList>
            <consortium name="DOE Joint Genome Institute"/>
            <person name="Haitjema C.H."/>
            <person name="Gilmore S.P."/>
            <person name="Henske J.K."/>
            <person name="Solomon K.V."/>
            <person name="De Groot R."/>
            <person name="Kuo A."/>
            <person name="Mondo S.J."/>
            <person name="Salamov A.A."/>
            <person name="Labutti K."/>
            <person name="Zhao Z."/>
            <person name="Chiniquy J."/>
            <person name="Barry K."/>
            <person name="Brewer H.M."/>
            <person name="Purvine S.O."/>
            <person name="Wright A.T."/>
            <person name="Boxma B."/>
            <person name="Van Alen T."/>
            <person name="Hackstein J.H."/>
            <person name="Baker S.E."/>
            <person name="Grigoriev I.V."/>
            <person name="O'Malley M.A."/>
        </authorList>
    </citation>
    <scope>NUCLEOTIDE SEQUENCE [LARGE SCALE GENOMIC DNA]</scope>
    <source>
        <strain evidence="3 4">S4</strain>
    </source>
</reference>
<proteinExistence type="predicted"/>
<evidence type="ECO:0000256" key="1">
    <source>
        <dbReference type="SAM" id="MobiDB-lite"/>
    </source>
</evidence>